<dbReference type="Gene3D" id="1.10.287.110">
    <property type="entry name" value="DnaJ domain"/>
    <property type="match status" value="1"/>
</dbReference>
<dbReference type="GO" id="GO:0071218">
    <property type="term" value="P:cellular response to misfolded protein"/>
    <property type="evidence" value="ECO:0007669"/>
    <property type="project" value="TreeGrafter"/>
</dbReference>
<dbReference type="Gramene" id="OE9A063503T1">
    <property type="protein sequence ID" value="OE9A063503C1"/>
    <property type="gene ID" value="OE9A063503"/>
</dbReference>
<dbReference type="EMBL" id="CACTIH010005533">
    <property type="protein sequence ID" value="CAA2996741.1"/>
    <property type="molecule type" value="Genomic_DNA"/>
</dbReference>
<dbReference type="GO" id="GO:0005789">
    <property type="term" value="C:endoplasmic reticulum membrane"/>
    <property type="evidence" value="ECO:0007669"/>
    <property type="project" value="TreeGrafter"/>
</dbReference>
<evidence type="ECO:0000313" key="1">
    <source>
        <dbReference type="EMBL" id="CAA2996741.1"/>
    </source>
</evidence>
<reference evidence="1 2" key="1">
    <citation type="submission" date="2019-12" db="EMBL/GenBank/DDBJ databases">
        <authorList>
            <person name="Alioto T."/>
            <person name="Alioto T."/>
            <person name="Gomez Garrido J."/>
        </authorList>
    </citation>
    <scope>NUCLEOTIDE SEQUENCE [LARGE SCALE GENOMIC DNA]</scope>
</reference>
<evidence type="ECO:0000313" key="2">
    <source>
        <dbReference type="Proteomes" id="UP000594638"/>
    </source>
</evidence>
<dbReference type="InterPro" id="IPR036869">
    <property type="entry name" value="J_dom_sf"/>
</dbReference>
<keyword evidence="2" id="KW-1185">Reference proteome</keyword>
<sequence length="189" mass="21524">MDGNKDEALRCTNIAKEAIASGNKKRALKFVGLVRRLNQNLPVDDLLALCENLDLSSSPGLSDDVKNVNKMKDDVDSVSGDGIPNGMRNYLEEHVQLIREIIKEAFEKVSKAFKCLIDDDLRGQYDQTGLVEDFEYNQQYNVRQRRRRTGNDFFADDFDPNDVFRAFFGQNDVFRNAHVYKTNTNGPGH</sequence>
<dbReference type="OrthoDB" id="10250354at2759"/>
<gene>
    <name evidence="1" type="ORF">OLEA9_A063503</name>
</gene>
<protein>
    <submittedName>
        <fullName evidence="1">Uncharacterized protein</fullName>
    </submittedName>
</protein>
<organism evidence="1 2">
    <name type="scientific">Olea europaea subsp. europaea</name>
    <dbReference type="NCBI Taxonomy" id="158383"/>
    <lineage>
        <taxon>Eukaryota</taxon>
        <taxon>Viridiplantae</taxon>
        <taxon>Streptophyta</taxon>
        <taxon>Embryophyta</taxon>
        <taxon>Tracheophyta</taxon>
        <taxon>Spermatophyta</taxon>
        <taxon>Magnoliopsida</taxon>
        <taxon>eudicotyledons</taxon>
        <taxon>Gunneridae</taxon>
        <taxon>Pentapetalae</taxon>
        <taxon>asterids</taxon>
        <taxon>lamiids</taxon>
        <taxon>Lamiales</taxon>
        <taxon>Oleaceae</taxon>
        <taxon>Oleeae</taxon>
        <taxon>Olea</taxon>
    </lineage>
</organism>
<proteinExistence type="predicted"/>
<dbReference type="InterPro" id="IPR051100">
    <property type="entry name" value="DnaJ_subfamily_B/C"/>
</dbReference>
<dbReference type="PANTHER" id="PTHR43908">
    <property type="entry name" value="AT29763P-RELATED"/>
    <property type="match status" value="1"/>
</dbReference>
<comment type="caution">
    <text evidence="1">The sequence shown here is derived from an EMBL/GenBank/DDBJ whole genome shotgun (WGS) entry which is preliminary data.</text>
</comment>
<dbReference type="PANTHER" id="PTHR43908:SF5">
    <property type="entry name" value="CHAPERONE PROTEIN DNAJ 49"/>
    <property type="match status" value="1"/>
</dbReference>
<dbReference type="SUPFAM" id="SSF46565">
    <property type="entry name" value="Chaperone J-domain"/>
    <property type="match status" value="1"/>
</dbReference>
<dbReference type="Proteomes" id="UP000594638">
    <property type="component" value="Unassembled WGS sequence"/>
</dbReference>
<name>A0A8S0SVU1_OLEEU</name>
<dbReference type="AlphaFoldDB" id="A0A8S0SVU1"/>
<dbReference type="GO" id="GO:0030544">
    <property type="term" value="F:Hsp70 protein binding"/>
    <property type="evidence" value="ECO:0007669"/>
    <property type="project" value="TreeGrafter"/>
</dbReference>
<accession>A0A8S0SVU1</accession>